<evidence type="ECO:0000313" key="3">
    <source>
        <dbReference type="EMBL" id="KAG6443259.1"/>
    </source>
</evidence>
<comment type="caution">
    <text evidence="3">The sequence shown here is derived from an EMBL/GenBank/DDBJ whole genome shotgun (WGS) entry which is preliminary data.</text>
</comment>
<feature type="compositionally biased region" description="Basic residues" evidence="1">
    <location>
        <begin position="235"/>
        <end position="244"/>
    </location>
</feature>
<dbReference type="OrthoDB" id="7491005at2759"/>
<keyword evidence="4" id="KW-1185">Reference proteome</keyword>
<feature type="region of interest" description="Disordered" evidence="1">
    <location>
        <begin position="153"/>
        <end position="244"/>
    </location>
</feature>
<feature type="signal peptide" evidence="2">
    <location>
        <begin position="1"/>
        <end position="25"/>
    </location>
</feature>
<evidence type="ECO:0000256" key="1">
    <source>
        <dbReference type="SAM" id="MobiDB-lite"/>
    </source>
</evidence>
<feature type="region of interest" description="Disordered" evidence="1">
    <location>
        <begin position="707"/>
        <end position="726"/>
    </location>
</feature>
<evidence type="ECO:0008006" key="5">
    <source>
        <dbReference type="Google" id="ProtNLM"/>
    </source>
</evidence>
<feature type="compositionally biased region" description="Low complexity" evidence="1">
    <location>
        <begin position="200"/>
        <end position="227"/>
    </location>
</feature>
<keyword evidence="2" id="KW-0732">Signal</keyword>
<dbReference type="EMBL" id="JH668301">
    <property type="protein sequence ID" value="KAG6443259.1"/>
    <property type="molecule type" value="Genomic_DNA"/>
</dbReference>
<evidence type="ECO:0000256" key="2">
    <source>
        <dbReference type="SAM" id="SignalP"/>
    </source>
</evidence>
<dbReference type="AlphaFoldDB" id="A0A921YQV2"/>
<organism evidence="3 4">
    <name type="scientific">Manduca sexta</name>
    <name type="common">Tobacco hawkmoth</name>
    <name type="synonym">Tobacco hornworm</name>
    <dbReference type="NCBI Taxonomy" id="7130"/>
    <lineage>
        <taxon>Eukaryota</taxon>
        <taxon>Metazoa</taxon>
        <taxon>Ecdysozoa</taxon>
        <taxon>Arthropoda</taxon>
        <taxon>Hexapoda</taxon>
        <taxon>Insecta</taxon>
        <taxon>Pterygota</taxon>
        <taxon>Neoptera</taxon>
        <taxon>Endopterygota</taxon>
        <taxon>Lepidoptera</taxon>
        <taxon>Glossata</taxon>
        <taxon>Ditrysia</taxon>
        <taxon>Bombycoidea</taxon>
        <taxon>Sphingidae</taxon>
        <taxon>Sphinginae</taxon>
        <taxon>Sphingini</taxon>
        <taxon>Manduca</taxon>
    </lineage>
</organism>
<sequence length="825" mass="94133">MALSLKSIKAIRLLLVVSLFPFCRSHGSTTYECGPHGRFEYCIDGIPGCVIGCHCHPGYYFDTDTKVCEPNIKLTQEFRRSYLPEPTRIQNSMYDSHIVTTDLTPTVTNQVDAKIDEIAKDADDLGDWLYNQFFKTIENQVINSTSDNEPVLTRRSGVELKRKSKRRSRKRWKKLSKKSKHKKKGLKRKLLRITEDDSLFDSSSGSTSDEDSSSSSSESDTDTSSDSNRSDKDHGHKKIIIFNKKPKPPLPSFIFLPNMDTPFYPPIGLPPPPVIPMYPFVPVPPVAPNFPYSGFTESSDKAETNTSTTASPSPLPATPSTKPDSNGGTTTTTVTSSVDNVSTPESASSTPATEDEPATDKPSFRSRDSSLYGKILNSKNKQAQRNKLLQKLKDKINRRNKFNQMRQFTDDYLDTEEPLIGPLPKSNFGRQLQSNAIEEEMPMEDVDFKYLTELIHRVDFNNTRKPPQYPINVKIPVVGRRSFYTDQNILPGSIPTYLTEGPHRTRTKEPDNTYYSNLGRQIAAMIRKIDTNGERQIDIEVEKQNSQIPGHPVFNENNYASRTFWERSVRSPLTTYFEPRDSKFTYLNHSNENLFNLENIVEVAVTTNPPLSLQEIENIINKMEHSKPTVKKPNNSVITMPSRKSLNVDLLITNPKTKSWNRNIKSNVSTVTYENIPPRDNFYRFLINNDRKPTLSTFVPTIKTNSYKGPLDTHNKKPTRKPQTFNDNALKIPMMGYIKFINNLPTLTTTKRPVVHRLNPVPYHTNGNSNRKIANYFTNSKQYVYEGTVYPYFSTILGKYNQPVARPSKPSYFHHELHHFDYFDE</sequence>
<evidence type="ECO:0000313" key="4">
    <source>
        <dbReference type="Proteomes" id="UP000791440"/>
    </source>
</evidence>
<dbReference type="Proteomes" id="UP000791440">
    <property type="component" value="Unassembled WGS sequence"/>
</dbReference>
<feature type="compositionally biased region" description="Low complexity" evidence="1">
    <location>
        <begin position="304"/>
        <end position="352"/>
    </location>
</feature>
<feature type="compositionally biased region" description="Basic residues" evidence="1">
    <location>
        <begin position="162"/>
        <end position="191"/>
    </location>
</feature>
<feature type="region of interest" description="Disordered" evidence="1">
    <location>
        <begin position="294"/>
        <end position="383"/>
    </location>
</feature>
<name>A0A921YQV2_MANSE</name>
<feature type="chain" id="PRO_5038032020" description="Chitin-binding type-2 domain-containing protein" evidence="2">
    <location>
        <begin position="26"/>
        <end position="825"/>
    </location>
</feature>
<reference evidence="3" key="2">
    <citation type="submission" date="2020-12" db="EMBL/GenBank/DDBJ databases">
        <authorList>
            <person name="Kanost M."/>
        </authorList>
    </citation>
    <scope>NUCLEOTIDE SEQUENCE</scope>
</reference>
<protein>
    <recommendedName>
        <fullName evidence="5">Chitin-binding type-2 domain-containing protein</fullName>
    </recommendedName>
</protein>
<proteinExistence type="predicted"/>
<gene>
    <name evidence="3" type="ORF">O3G_MSEX002754</name>
</gene>
<accession>A0A921YQV2</accession>
<feature type="compositionally biased region" description="Basic and acidic residues" evidence="1">
    <location>
        <begin position="358"/>
        <end position="368"/>
    </location>
</feature>
<reference evidence="3" key="1">
    <citation type="journal article" date="2016" name="Insect Biochem. Mol. Biol.">
        <title>Multifaceted biological insights from a draft genome sequence of the tobacco hornworm moth, Manduca sexta.</title>
        <authorList>
            <person name="Kanost M.R."/>
            <person name="Arrese E.L."/>
            <person name="Cao X."/>
            <person name="Chen Y.R."/>
            <person name="Chellapilla S."/>
            <person name="Goldsmith M.R."/>
            <person name="Grosse-Wilde E."/>
            <person name="Heckel D.G."/>
            <person name="Herndon N."/>
            <person name="Jiang H."/>
            <person name="Papanicolaou A."/>
            <person name="Qu J."/>
            <person name="Soulages J.L."/>
            <person name="Vogel H."/>
            <person name="Walters J."/>
            <person name="Waterhouse R.M."/>
            <person name="Ahn S.J."/>
            <person name="Almeida F.C."/>
            <person name="An C."/>
            <person name="Aqrawi P."/>
            <person name="Bretschneider A."/>
            <person name="Bryant W.B."/>
            <person name="Bucks S."/>
            <person name="Chao H."/>
            <person name="Chevignon G."/>
            <person name="Christen J.M."/>
            <person name="Clarke D.F."/>
            <person name="Dittmer N.T."/>
            <person name="Ferguson L.C.F."/>
            <person name="Garavelou S."/>
            <person name="Gordon K.H.J."/>
            <person name="Gunaratna R.T."/>
            <person name="Han Y."/>
            <person name="Hauser F."/>
            <person name="He Y."/>
            <person name="Heidel-Fischer H."/>
            <person name="Hirsh A."/>
            <person name="Hu Y."/>
            <person name="Jiang H."/>
            <person name="Kalra D."/>
            <person name="Klinner C."/>
            <person name="Konig C."/>
            <person name="Kovar C."/>
            <person name="Kroll A.R."/>
            <person name="Kuwar S.S."/>
            <person name="Lee S.L."/>
            <person name="Lehman R."/>
            <person name="Li K."/>
            <person name="Li Z."/>
            <person name="Liang H."/>
            <person name="Lovelace S."/>
            <person name="Lu Z."/>
            <person name="Mansfield J.H."/>
            <person name="McCulloch K.J."/>
            <person name="Mathew T."/>
            <person name="Morton B."/>
            <person name="Muzny D.M."/>
            <person name="Neunemann D."/>
            <person name="Ongeri F."/>
            <person name="Pauchet Y."/>
            <person name="Pu L.L."/>
            <person name="Pyrousis I."/>
            <person name="Rao X.J."/>
            <person name="Redding A."/>
            <person name="Roesel C."/>
            <person name="Sanchez-Gracia A."/>
            <person name="Schaack S."/>
            <person name="Shukla A."/>
            <person name="Tetreau G."/>
            <person name="Wang Y."/>
            <person name="Xiong G.H."/>
            <person name="Traut W."/>
            <person name="Walsh T.K."/>
            <person name="Worley K.C."/>
            <person name="Wu D."/>
            <person name="Wu W."/>
            <person name="Wu Y.Q."/>
            <person name="Zhang X."/>
            <person name="Zou Z."/>
            <person name="Zucker H."/>
            <person name="Briscoe A.D."/>
            <person name="Burmester T."/>
            <person name="Clem R.J."/>
            <person name="Feyereisen R."/>
            <person name="Grimmelikhuijzen C.J.P."/>
            <person name="Hamodrakas S.J."/>
            <person name="Hansson B.S."/>
            <person name="Huguet E."/>
            <person name="Jermiin L.S."/>
            <person name="Lan Q."/>
            <person name="Lehman H.K."/>
            <person name="Lorenzen M."/>
            <person name="Merzendorfer H."/>
            <person name="Michalopoulos I."/>
            <person name="Morton D.B."/>
            <person name="Muthukrishnan S."/>
            <person name="Oakeshott J.G."/>
            <person name="Palmer W."/>
            <person name="Park Y."/>
            <person name="Passarelli A.L."/>
            <person name="Rozas J."/>
            <person name="Schwartz L.M."/>
            <person name="Smith W."/>
            <person name="Southgate A."/>
            <person name="Vilcinskas A."/>
            <person name="Vogt R."/>
            <person name="Wang P."/>
            <person name="Werren J."/>
            <person name="Yu X.Q."/>
            <person name="Zhou J.J."/>
            <person name="Brown S.J."/>
            <person name="Scherer S.E."/>
            <person name="Richards S."/>
            <person name="Blissard G.W."/>
        </authorList>
    </citation>
    <scope>NUCLEOTIDE SEQUENCE</scope>
</reference>